<dbReference type="EMBL" id="CAOJ01010171">
    <property type="protein sequence ID" value="CCO32640.1"/>
    <property type="molecule type" value="Genomic_DNA"/>
</dbReference>
<organism evidence="2 3">
    <name type="scientific">Thanatephorus cucumeris (strain AG1-IB / isolate 7/3/14)</name>
    <name type="common">Lettuce bottom rot fungus</name>
    <name type="synonym">Rhizoctonia solani</name>
    <dbReference type="NCBI Taxonomy" id="1108050"/>
    <lineage>
        <taxon>Eukaryota</taxon>
        <taxon>Fungi</taxon>
        <taxon>Dikarya</taxon>
        <taxon>Basidiomycota</taxon>
        <taxon>Agaricomycotina</taxon>
        <taxon>Agaricomycetes</taxon>
        <taxon>Cantharellales</taxon>
        <taxon>Ceratobasidiaceae</taxon>
        <taxon>Rhizoctonia</taxon>
        <taxon>Rhizoctonia solani AG-1</taxon>
    </lineage>
</organism>
<dbReference type="HOGENOM" id="CLU_2544184_0_0_1"/>
<feature type="region of interest" description="Disordered" evidence="1">
    <location>
        <begin position="1"/>
        <end position="25"/>
    </location>
</feature>
<dbReference type="AlphaFoldDB" id="M5C100"/>
<feature type="compositionally biased region" description="Basic residues" evidence="1">
    <location>
        <begin position="1"/>
        <end position="10"/>
    </location>
</feature>
<reference evidence="2 3" key="1">
    <citation type="journal article" date="2013" name="J. Biotechnol.">
        <title>Establishment and interpretation of the genome sequence of the phytopathogenic fungus Rhizoctonia solani AG1-IB isolate 7/3/14.</title>
        <authorList>
            <person name="Wibberg D.W."/>
            <person name="Jelonek L.J."/>
            <person name="Rupp O.R."/>
            <person name="Hennig M.H."/>
            <person name="Eikmeyer F.E."/>
            <person name="Goesmann A.G."/>
            <person name="Hartmann A.H."/>
            <person name="Borriss R.B."/>
            <person name="Grosch R.G."/>
            <person name="Puehler A.P."/>
            <person name="Schlueter A.S."/>
        </authorList>
    </citation>
    <scope>NUCLEOTIDE SEQUENCE [LARGE SCALE GENOMIC DNA]</scope>
    <source>
        <strain evidence="3">AG1-IB / isolate 7/3/14</strain>
    </source>
</reference>
<protein>
    <submittedName>
        <fullName evidence="2">Uncharacterized protein</fullName>
    </submittedName>
</protein>
<sequence length="83" mass="9367">MTTRVGRRAGHMTIYTADRERPTHGSPLVAIEPIRMEAINILKPTHGRLLEGTPTHLLMREEQPVVVDIPISHDKIQTPHFPS</sequence>
<comment type="caution">
    <text evidence="2">The sequence shown here is derived from an EMBL/GenBank/DDBJ whole genome shotgun (WGS) entry which is preliminary data.</text>
</comment>
<accession>M5C100</accession>
<evidence type="ECO:0000313" key="3">
    <source>
        <dbReference type="Proteomes" id="UP000012065"/>
    </source>
</evidence>
<evidence type="ECO:0000313" key="2">
    <source>
        <dbReference type="EMBL" id="CCO32640.1"/>
    </source>
</evidence>
<gene>
    <name evidence="2" type="ORF">BN14_06703</name>
</gene>
<dbReference type="Proteomes" id="UP000012065">
    <property type="component" value="Unassembled WGS sequence"/>
</dbReference>
<name>M5C100_THACB</name>
<proteinExistence type="predicted"/>
<evidence type="ECO:0000256" key="1">
    <source>
        <dbReference type="SAM" id="MobiDB-lite"/>
    </source>
</evidence>